<keyword evidence="3 8" id="KW-0812">Transmembrane</keyword>
<feature type="transmembrane region" description="Helical" evidence="8">
    <location>
        <begin position="71"/>
        <end position="91"/>
    </location>
</feature>
<dbReference type="PANTHER" id="PTHR30586:SF0">
    <property type="entry name" value="ION-TRANSLOCATING OXIDOREDUCTASE COMPLEX SUBUNIT E"/>
    <property type="match status" value="1"/>
</dbReference>
<dbReference type="RefSeq" id="WP_005958706.1">
    <property type="nucleotide sequence ID" value="NZ_AOJP01000015.1"/>
</dbReference>
<evidence type="ECO:0000313" key="10">
    <source>
        <dbReference type="Proteomes" id="UP000031184"/>
    </source>
</evidence>
<sequence length="201" mass="21167">MGNKLKILLEGIFTGNPVFVLLLGLCPTLGTTTSAINGFSMGVAVIAVLACSNVLISLFKKCIPDQVRIPAFIMIIASLVTIVDMVMNAYTPDLYKVLGLFIPLIVVNCIVLGRAESFASKNSVFDSLLDGIGTGIGFTLSLTLLGTIREILGNGSVFGISIFPEGFTPALIFILAPGGFMTIGVVLAIINVVKAKRGEKK</sequence>
<feature type="transmembrane region" description="Helical" evidence="8">
    <location>
        <begin position="7"/>
        <end position="30"/>
    </location>
</feature>
<dbReference type="EMBL" id="AUZI01000033">
    <property type="protein sequence ID" value="KID48029.1"/>
    <property type="molecule type" value="Genomic_DNA"/>
</dbReference>
<dbReference type="HAMAP" id="MF_00478">
    <property type="entry name" value="RsxE_RnfE"/>
    <property type="match status" value="1"/>
</dbReference>
<comment type="caution">
    <text evidence="9">The sequence shown here is derived from an EMBL/GenBank/DDBJ whole genome shotgun (WGS) entry which is preliminary data.</text>
</comment>
<dbReference type="GO" id="GO:0005886">
    <property type="term" value="C:plasma membrane"/>
    <property type="evidence" value="ECO:0007669"/>
    <property type="project" value="UniProtKB-SubCell"/>
</dbReference>
<reference evidence="9 10" key="1">
    <citation type="submission" date="2013-08" db="EMBL/GenBank/DDBJ databases">
        <title>An opportunistic ruminal bacterium that causes liver abscesses in cattle.</title>
        <authorList>
            <person name="Benahmed F.H."/>
            <person name="Rasmussen M."/>
            <person name="Harbottle H."/>
            <person name="Soppet D."/>
            <person name="Nagaraja T.G."/>
            <person name="Davidson M."/>
        </authorList>
    </citation>
    <scope>NUCLEOTIDE SEQUENCE [LARGE SCALE GENOMIC DNA]</scope>
    <source>
        <strain evidence="9 10">B35</strain>
    </source>
</reference>
<feature type="transmembrane region" description="Helical" evidence="8">
    <location>
        <begin position="168"/>
        <end position="193"/>
    </location>
</feature>
<dbReference type="PATRIC" id="fig|1226633.4.peg.2446"/>
<dbReference type="GO" id="GO:0012505">
    <property type="term" value="C:endomembrane system"/>
    <property type="evidence" value="ECO:0007669"/>
    <property type="project" value="UniProtKB-SubCell"/>
</dbReference>
<organism evidence="9 10">
    <name type="scientific">Fusobacterium necrophorum subsp. funduliforme B35</name>
    <dbReference type="NCBI Taxonomy" id="1226633"/>
    <lineage>
        <taxon>Bacteria</taxon>
        <taxon>Fusobacteriati</taxon>
        <taxon>Fusobacteriota</taxon>
        <taxon>Fusobacteriia</taxon>
        <taxon>Fusobacteriales</taxon>
        <taxon>Fusobacteriaceae</taxon>
        <taxon>Fusobacterium</taxon>
    </lineage>
</organism>
<dbReference type="NCBIfam" id="NF009070">
    <property type="entry name" value="PRK12405.1"/>
    <property type="match status" value="1"/>
</dbReference>
<keyword evidence="7 8" id="KW-0472">Membrane</keyword>
<name>A0A017H388_9FUSO</name>
<keyword evidence="2 8" id="KW-0813">Transport</keyword>
<evidence type="ECO:0000256" key="3">
    <source>
        <dbReference type="ARBA" id="ARBA00022692"/>
    </source>
</evidence>
<keyword evidence="5 8" id="KW-0249">Electron transport</keyword>
<feature type="transmembrane region" description="Helical" evidence="8">
    <location>
        <begin position="97"/>
        <end position="115"/>
    </location>
</feature>
<feature type="transmembrane region" description="Helical" evidence="8">
    <location>
        <begin position="127"/>
        <end position="148"/>
    </location>
</feature>
<evidence type="ECO:0000256" key="2">
    <source>
        <dbReference type="ARBA" id="ARBA00022448"/>
    </source>
</evidence>
<keyword evidence="4 8" id="KW-1278">Translocase</keyword>
<feature type="transmembrane region" description="Helical" evidence="8">
    <location>
        <begin position="36"/>
        <end position="59"/>
    </location>
</feature>
<evidence type="ECO:0000256" key="6">
    <source>
        <dbReference type="ARBA" id="ARBA00022989"/>
    </source>
</evidence>
<evidence type="ECO:0000256" key="5">
    <source>
        <dbReference type="ARBA" id="ARBA00022982"/>
    </source>
</evidence>
<keyword evidence="6 8" id="KW-1133">Transmembrane helix</keyword>
<comment type="subcellular location">
    <subcellularLocation>
        <location evidence="8">Cell membrane</location>
        <topology evidence="8">Multi-pass membrane protein</topology>
    </subcellularLocation>
    <subcellularLocation>
        <location evidence="1">Endomembrane system</location>
        <topology evidence="1">Multi-pass membrane protein</topology>
    </subcellularLocation>
</comment>
<keyword evidence="8" id="KW-1003">Cell membrane</keyword>
<evidence type="ECO:0000256" key="1">
    <source>
        <dbReference type="ARBA" id="ARBA00004127"/>
    </source>
</evidence>
<evidence type="ECO:0000313" key="9">
    <source>
        <dbReference type="EMBL" id="KID48029.1"/>
    </source>
</evidence>
<gene>
    <name evidence="8" type="primary">rnfE</name>
    <name evidence="9" type="ORF">C095_12195</name>
</gene>
<dbReference type="AlphaFoldDB" id="A0A017H388"/>
<dbReference type="NCBIfam" id="TIGR01948">
    <property type="entry name" value="rnfE"/>
    <property type="match status" value="1"/>
</dbReference>
<dbReference type="PIRSF" id="PIRSF006102">
    <property type="entry name" value="NQR_DE"/>
    <property type="match status" value="1"/>
</dbReference>
<dbReference type="Proteomes" id="UP000031184">
    <property type="component" value="Unassembled WGS sequence"/>
</dbReference>
<comment type="subunit">
    <text evidence="8">The complex is composed of six subunits: RnfA, RnfB, RnfC, RnfD, RnfE and RnfG.</text>
</comment>
<comment type="similarity">
    <text evidence="8">Belongs to the NqrDE/RnfAE family.</text>
</comment>
<dbReference type="InterPro" id="IPR010968">
    <property type="entry name" value="RnfE"/>
</dbReference>
<dbReference type="InterPro" id="IPR003667">
    <property type="entry name" value="NqrDE/RnfAE"/>
</dbReference>
<comment type="function">
    <text evidence="8">Part of a membrane-bound complex that couples electron transfer with translocation of ions across the membrane.</text>
</comment>
<dbReference type="Pfam" id="PF02508">
    <property type="entry name" value="Rnf-Nqr"/>
    <property type="match status" value="1"/>
</dbReference>
<dbReference type="EC" id="7.-.-.-" evidence="8"/>
<dbReference type="GO" id="GO:0022900">
    <property type="term" value="P:electron transport chain"/>
    <property type="evidence" value="ECO:0007669"/>
    <property type="project" value="UniProtKB-UniRule"/>
</dbReference>
<evidence type="ECO:0000256" key="8">
    <source>
        <dbReference type="HAMAP-Rule" id="MF_00478"/>
    </source>
</evidence>
<dbReference type="OrthoDB" id="9790976at2"/>
<accession>A0A017H388</accession>
<proteinExistence type="inferred from homology"/>
<evidence type="ECO:0000256" key="7">
    <source>
        <dbReference type="ARBA" id="ARBA00023136"/>
    </source>
</evidence>
<dbReference type="PANTHER" id="PTHR30586">
    <property type="entry name" value="ELECTRON TRANSPORT COMPLEX PROTEIN RNFE"/>
    <property type="match status" value="1"/>
</dbReference>
<protein>
    <recommendedName>
        <fullName evidence="8">Ion-translocating oxidoreductase complex subunit E</fullName>
        <ecNumber evidence="8">7.-.-.-</ecNumber>
    </recommendedName>
    <alternativeName>
        <fullName evidence="8">Rnf electron transport complex subunit E</fullName>
    </alternativeName>
</protein>
<dbReference type="GeneID" id="75074602"/>
<evidence type="ECO:0000256" key="4">
    <source>
        <dbReference type="ARBA" id="ARBA00022967"/>
    </source>
</evidence>